<protein>
    <submittedName>
        <fullName evidence="2">Uncharacterized protein</fullName>
    </submittedName>
</protein>
<evidence type="ECO:0000313" key="3">
    <source>
        <dbReference type="Proteomes" id="UP001386955"/>
    </source>
</evidence>
<organism evidence="2 3">
    <name type="scientific">Psophocarpus tetragonolobus</name>
    <name type="common">Winged bean</name>
    <name type="synonym">Dolichos tetragonolobus</name>
    <dbReference type="NCBI Taxonomy" id="3891"/>
    <lineage>
        <taxon>Eukaryota</taxon>
        <taxon>Viridiplantae</taxon>
        <taxon>Streptophyta</taxon>
        <taxon>Embryophyta</taxon>
        <taxon>Tracheophyta</taxon>
        <taxon>Spermatophyta</taxon>
        <taxon>Magnoliopsida</taxon>
        <taxon>eudicotyledons</taxon>
        <taxon>Gunneridae</taxon>
        <taxon>Pentapetalae</taxon>
        <taxon>rosids</taxon>
        <taxon>fabids</taxon>
        <taxon>Fabales</taxon>
        <taxon>Fabaceae</taxon>
        <taxon>Papilionoideae</taxon>
        <taxon>50 kb inversion clade</taxon>
        <taxon>NPAAA clade</taxon>
        <taxon>indigoferoid/millettioid clade</taxon>
        <taxon>Phaseoleae</taxon>
        <taxon>Psophocarpus</taxon>
    </lineage>
</organism>
<feature type="transmembrane region" description="Helical" evidence="1">
    <location>
        <begin position="37"/>
        <end position="56"/>
    </location>
</feature>
<keyword evidence="1" id="KW-1133">Transmembrane helix</keyword>
<comment type="caution">
    <text evidence="2">The sequence shown here is derived from an EMBL/GenBank/DDBJ whole genome shotgun (WGS) entry which is preliminary data.</text>
</comment>
<reference evidence="2 3" key="1">
    <citation type="submission" date="2024-01" db="EMBL/GenBank/DDBJ databases">
        <title>The genomes of 5 underutilized Papilionoideae crops provide insights into root nodulation and disease resistanc.</title>
        <authorList>
            <person name="Jiang F."/>
        </authorList>
    </citation>
    <scope>NUCLEOTIDE SEQUENCE [LARGE SCALE GENOMIC DNA]</scope>
    <source>
        <strain evidence="2">DUOXIRENSHENG_FW03</strain>
        <tissue evidence="2">Leaves</tissue>
    </source>
</reference>
<dbReference type="AlphaFoldDB" id="A0AAN9XLL7"/>
<proteinExistence type="predicted"/>
<dbReference type="Proteomes" id="UP001386955">
    <property type="component" value="Unassembled WGS sequence"/>
</dbReference>
<gene>
    <name evidence="2" type="ORF">VNO78_18531</name>
</gene>
<keyword evidence="1" id="KW-0812">Transmembrane</keyword>
<sequence length="68" mass="8078">MFIRLANLLWIIFSFHFQGAVFRLFKILSSMDYYGYLFKPFFLLTFCVVFVMKVVFVMGKATMVEKEG</sequence>
<name>A0AAN9XLL7_PSOTE</name>
<keyword evidence="3" id="KW-1185">Reference proteome</keyword>
<dbReference type="EMBL" id="JAYMYS010000004">
    <property type="protein sequence ID" value="KAK7397362.1"/>
    <property type="molecule type" value="Genomic_DNA"/>
</dbReference>
<evidence type="ECO:0000313" key="2">
    <source>
        <dbReference type="EMBL" id="KAK7397362.1"/>
    </source>
</evidence>
<keyword evidence="1" id="KW-0472">Membrane</keyword>
<evidence type="ECO:0000256" key="1">
    <source>
        <dbReference type="SAM" id="Phobius"/>
    </source>
</evidence>
<accession>A0AAN9XLL7</accession>
<feature type="transmembrane region" description="Helical" evidence="1">
    <location>
        <begin position="7"/>
        <end position="25"/>
    </location>
</feature>